<proteinExistence type="predicted"/>
<organism evidence="2 3">
    <name type="scientific">endosymbiont of Escarpia spicata</name>
    <dbReference type="NCBI Taxonomy" id="2200908"/>
    <lineage>
        <taxon>Bacteria</taxon>
        <taxon>Pseudomonadati</taxon>
        <taxon>Pseudomonadota</taxon>
        <taxon>Gammaproteobacteria</taxon>
        <taxon>sulfur-oxidizing symbionts</taxon>
    </lineage>
</organism>
<comment type="caution">
    <text evidence="2">The sequence shown here is derived from an EMBL/GenBank/DDBJ whole genome shotgun (WGS) entry which is preliminary data.</text>
</comment>
<protein>
    <recommendedName>
        <fullName evidence="1">IraD/Gp25-like domain-containing protein</fullName>
    </recommendedName>
</protein>
<accession>A0A370DM63</accession>
<evidence type="ECO:0000313" key="3">
    <source>
        <dbReference type="Proteomes" id="UP000254771"/>
    </source>
</evidence>
<dbReference type="InterPro" id="IPR007048">
    <property type="entry name" value="IraD/Gp25-like"/>
</dbReference>
<sequence>MDDDRDFLGRGWGFPPSFGEGGKTLHMLSDEADIESSLEVLLSTRPGERLLRPDFGCNLDRMLFEPLDTGLKTFMTDLIATAILYHEPRIDVERISLAGSDDNEGLVLIEIEFRVRATNARRNMVYPFYKQEGTDLR</sequence>
<name>A0A370DM63_9GAMM</name>
<reference evidence="2 3" key="1">
    <citation type="journal article" date="2018" name="ISME J.">
        <title>Endosymbiont genomes yield clues of tubeworm success.</title>
        <authorList>
            <person name="Li Y."/>
            <person name="Liles M.R."/>
            <person name="Halanych K.M."/>
        </authorList>
    </citation>
    <scope>NUCLEOTIDE SEQUENCE [LARGE SCALE GENOMIC DNA]</scope>
    <source>
        <strain evidence="2">A1462</strain>
    </source>
</reference>
<dbReference type="EMBL" id="QFXE01000013">
    <property type="protein sequence ID" value="RDH85464.1"/>
    <property type="molecule type" value="Genomic_DNA"/>
</dbReference>
<dbReference type="Proteomes" id="UP000254771">
    <property type="component" value="Unassembled WGS sequence"/>
</dbReference>
<feature type="domain" description="IraD/Gp25-like" evidence="1">
    <location>
        <begin position="29"/>
        <end position="119"/>
    </location>
</feature>
<dbReference type="Pfam" id="PF04965">
    <property type="entry name" value="GPW_gp25"/>
    <property type="match status" value="1"/>
</dbReference>
<dbReference type="AlphaFoldDB" id="A0A370DM63"/>
<gene>
    <name evidence="2" type="ORF">DIZ78_11010</name>
</gene>
<dbReference type="Gene3D" id="3.10.450.40">
    <property type="match status" value="1"/>
</dbReference>
<evidence type="ECO:0000259" key="1">
    <source>
        <dbReference type="Pfam" id="PF04965"/>
    </source>
</evidence>
<evidence type="ECO:0000313" key="2">
    <source>
        <dbReference type="EMBL" id="RDH85464.1"/>
    </source>
</evidence>
<keyword evidence="3" id="KW-1185">Reference proteome</keyword>
<dbReference type="SUPFAM" id="SSF160719">
    <property type="entry name" value="gpW/gp25-like"/>
    <property type="match status" value="1"/>
</dbReference>